<keyword evidence="1" id="KW-0175">Coiled coil</keyword>
<feature type="coiled-coil region" evidence="1">
    <location>
        <begin position="121"/>
        <end position="155"/>
    </location>
</feature>
<dbReference type="Gramene" id="PRQ37206">
    <property type="protein sequence ID" value="PRQ37206"/>
    <property type="gene ID" value="RchiOBHm_Chr4g0399971"/>
</dbReference>
<dbReference type="PANTHER" id="PTHR34360">
    <property type="entry name" value="OS08G0519400 PROTEIN"/>
    <property type="match status" value="1"/>
</dbReference>
<dbReference type="STRING" id="74649.A0A2P6QSP7"/>
<feature type="chain" id="PRO_5015171912" evidence="3">
    <location>
        <begin position="23"/>
        <end position="404"/>
    </location>
</feature>
<keyword evidence="2" id="KW-1133">Transmembrane helix</keyword>
<dbReference type="AlphaFoldDB" id="A0A2P6QSP7"/>
<evidence type="ECO:0000313" key="4">
    <source>
        <dbReference type="EMBL" id="PRQ37206.1"/>
    </source>
</evidence>
<feature type="signal peptide" evidence="3">
    <location>
        <begin position="1"/>
        <end position="22"/>
    </location>
</feature>
<proteinExistence type="predicted"/>
<accession>A0A2P6QSP7</accession>
<dbReference type="Proteomes" id="UP000238479">
    <property type="component" value="Chromosome 4"/>
</dbReference>
<keyword evidence="5" id="KW-1185">Reference proteome</keyword>
<reference evidence="4 5" key="1">
    <citation type="journal article" date="2018" name="Nat. Genet.">
        <title>The Rosa genome provides new insights in the design of modern roses.</title>
        <authorList>
            <person name="Bendahmane M."/>
        </authorList>
    </citation>
    <scope>NUCLEOTIDE SEQUENCE [LARGE SCALE GENOMIC DNA]</scope>
    <source>
        <strain evidence="5">cv. Old Blush</strain>
    </source>
</reference>
<dbReference type="OMA" id="HIIQGFD"/>
<evidence type="ECO:0000256" key="2">
    <source>
        <dbReference type="SAM" id="Phobius"/>
    </source>
</evidence>
<dbReference type="PANTHER" id="PTHR34360:SF1">
    <property type="entry name" value="OS08G0519400 PROTEIN"/>
    <property type="match status" value="1"/>
</dbReference>
<feature type="transmembrane region" description="Helical" evidence="2">
    <location>
        <begin position="353"/>
        <end position="377"/>
    </location>
</feature>
<evidence type="ECO:0000256" key="1">
    <source>
        <dbReference type="SAM" id="Coils"/>
    </source>
</evidence>
<organism evidence="4 5">
    <name type="scientific">Rosa chinensis</name>
    <name type="common">China rose</name>
    <dbReference type="NCBI Taxonomy" id="74649"/>
    <lineage>
        <taxon>Eukaryota</taxon>
        <taxon>Viridiplantae</taxon>
        <taxon>Streptophyta</taxon>
        <taxon>Embryophyta</taxon>
        <taxon>Tracheophyta</taxon>
        <taxon>Spermatophyta</taxon>
        <taxon>Magnoliopsida</taxon>
        <taxon>eudicotyledons</taxon>
        <taxon>Gunneridae</taxon>
        <taxon>Pentapetalae</taxon>
        <taxon>rosids</taxon>
        <taxon>fabids</taxon>
        <taxon>Rosales</taxon>
        <taxon>Rosaceae</taxon>
        <taxon>Rosoideae</taxon>
        <taxon>Rosoideae incertae sedis</taxon>
        <taxon>Rosa</taxon>
    </lineage>
</organism>
<evidence type="ECO:0000256" key="3">
    <source>
        <dbReference type="SAM" id="SignalP"/>
    </source>
</evidence>
<evidence type="ECO:0000313" key="5">
    <source>
        <dbReference type="Proteomes" id="UP000238479"/>
    </source>
</evidence>
<keyword evidence="2" id="KW-0812">Transmembrane</keyword>
<protein>
    <submittedName>
        <fullName evidence="4">Uncharacterized protein</fullName>
    </submittedName>
</protein>
<comment type="caution">
    <text evidence="4">The sequence shown here is derived from an EMBL/GenBank/DDBJ whole genome shotgun (WGS) entry which is preliminary data.</text>
</comment>
<gene>
    <name evidence="4" type="ORF">RchiOBHm_Chr4g0399971</name>
</gene>
<sequence length="404" mass="46155">MAASMLFVFSIFSVLLFNGITAEPPLLNDGSPEVADSPIRHQLQLRLLETKVYLLELSIDEKNRELRKKDEKIRQMEEIIQGKSNSNAFFQSETEAVQGREFLDAMQFTDELREKNPEELVNQVIEEIILQNKKKNELEAQARVAEQKLQGLKLKVKDIHGGWLSVLHSVAVHISHFQSYIVTYWNECGRPALDVAIEKALEMKAQVNILAQLSTETIKSKWIPGLKKQSLEIVAYLDPNIQLLTAKTVDIYHSSKSSVAPFVFKAQEMANPHIQVAKKFTEPYIAQLMMAIDEATMVTRTHLANIHVTLKPYTKQVLHACRKFIKSATFYHHEVQEMLKNNTLTQSLATIELAWLLATALLALPAVLMFKLTSVIFRKKANKRIPRSYAYHTCRKLKRAHPDK</sequence>
<keyword evidence="3" id="KW-0732">Signal</keyword>
<name>A0A2P6QSP7_ROSCH</name>
<dbReference type="EMBL" id="PDCK01000042">
    <property type="protein sequence ID" value="PRQ37206.1"/>
    <property type="molecule type" value="Genomic_DNA"/>
</dbReference>
<keyword evidence="2" id="KW-0472">Membrane</keyword>